<dbReference type="RefSeq" id="WP_132974081.1">
    <property type="nucleotide sequence ID" value="NZ_SMFX01000001.1"/>
</dbReference>
<gene>
    <name evidence="3" type="ORF">DFR30_2734</name>
</gene>
<comment type="caution">
    <text evidence="3">The sequence shown here is derived from an EMBL/GenBank/DDBJ whole genome shotgun (WGS) entry which is preliminary data.</text>
</comment>
<dbReference type="PANTHER" id="PTHR43165:SF1">
    <property type="entry name" value="PHOSPHODIESTERASE MJ0936"/>
    <property type="match status" value="1"/>
</dbReference>
<organism evidence="3 4">
    <name type="scientific">Thiogranum longum</name>
    <dbReference type="NCBI Taxonomy" id="1537524"/>
    <lineage>
        <taxon>Bacteria</taxon>
        <taxon>Pseudomonadati</taxon>
        <taxon>Pseudomonadota</taxon>
        <taxon>Gammaproteobacteria</taxon>
        <taxon>Chromatiales</taxon>
        <taxon>Ectothiorhodospiraceae</taxon>
        <taxon>Thiogranum</taxon>
    </lineage>
</organism>
<dbReference type="AlphaFoldDB" id="A0A4R1HFG5"/>
<evidence type="ECO:0000313" key="3">
    <source>
        <dbReference type="EMBL" id="TCK19423.1"/>
    </source>
</evidence>
<dbReference type="InterPro" id="IPR053193">
    <property type="entry name" value="MetalloPDE_YfcE-like"/>
</dbReference>
<keyword evidence="4" id="KW-1185">Reference proteome</keyword>
<evidence type="ECO:0000259" key="2">
    <source>
        <dbReference type="Pfam" id="PF12850"/>
    </source>
</evidence>
<dbReference type="Pfam" id="PF12850">
    <property type="entry name" value="Metallophos_2"/>
    <property type="match status" value="1"/>
</dbReference>
<dbReference type="InterPro" id="IPR029052">
    <property type="entry name" value="Metallo-depent_PP-like"/>
</dbReference>
<dbReference type="SUPFAM" id="SSF56300">
    <property type="entry name" value="Metallo-dependent phosphatases"/>
    <property type="match status" value="1"/>
</dbReference>
<dbReference type="Gene3D" id="3.60.21.10">
    <property type="match status" value="1"/>
</dbReference>
<evidence type="ECO:0000313" key="4">
    <source>
        <dbReference type="Proteomes" id="UP000295707"/>
    </source>
</evidence>
<dbReference type="InterPro" id="IPR024654">
    <property type="entry name" value="Calcineurin-like_PHP_lpxH"/>
</dbReference>
<reference evidence="3 4" key="1">
    <citation type="submission" date="2019-03" db="EMBL/GenBank/DDBJ databases">
        <title>Genomic Encyclopedia of Type Strains, Phase IV (KMG-IV): sequencing the most valuable type-strain genomes for metagenomic binning, comparative biology and taxonomic classification.</title>
        <authorList>
            <person name="Goeker M."/>
        </authorList>
    </citation>
    <scope>NUCLEOTIDE SEQUENCE [LARGE SCALE GENOMIC DNA]</scope>
    <source>
        <strain evidence="3 4">DSM 19610</strain>
    </source>
</reference>
<name>A0A4R1HFG5_9GAMM</name>
<evidence type="ECO:0000256" key="1">
    <source>
        <dbReference type="ARBA" id="ARBA00008950"/>
    </source>
</evidence>
<sequence>MKVCIVSDSHDHRLLLAAAVSAAKNAGAEAVLHCGDVVAPSTLGVLKPFGLPIHVIHGNNSGDLYMMARIASQPGNLITFYGQDAGIELGGRKIFMVHYPHYARAMATTGDWDLVCCGHDHEIRIETVANIKGGETHMVNPGTVGGVAAPATWVMGDLDTMTFTAHDVEIDTTADTQAAS</sequence>
<dbReference type="Proteomes" id="UP000295707">
    <property type="component" value="Unassembled WGS sequence"/>
</dbReference>
<feature type="domain" description="Calcineurin-like phosphoesterase" evidence="2">
    <location>
        <begin position="1"/>
        <end position="159"/>
    </location>
</feature>
<comment type="similarity">
    <text evidence="1">Belongs to the metallophosphoesterase superfamily. YfcE family.</text>
</comment>
<proteinExistence type="inferred from homology"/>
<protein>
    <recommendedName>
        <fullName evidence="2">Calcineurin-like phosphoesterase domain-containing protein</fullName>
    </recommendedName>
</protein>
<dbReference type="EMBL" id="SMFX01000001">
    <property type="protein sequence ID" value="TCK19423.1"/>
    <property type="molecule type" value="Genomic_DNA"/>
</dbReference>
<dbReference type="PANTHER" id="PTHR43165">
    <property type="entry name" value="METALLOPHOSPHOESTERASE"/>
    <property type="match status" value="1"/>
</dbReference>
<dbReference type="OrthoDB" id="9785951at2"/>
<accession>A0A4R1HFG5</accession>